<evidence type="ECO:0000256" key="2">
    <source>
        <dbReference type="ARBA" id="ARBA00023008"/>
    </source>
</evidence>
<feature type="domain" description="CopC" evidence="4">
    <location>
        <begin position="10"/>
        <end position="106"/>
    </location>
</feature>
<dbReference type="GO" id="GO:0042597">
    <property type="term" value="C:periplasmic space"/>
    <property type="evidence" value="ECO:0007669"/>
    <property type="project" value="InterPro"/>
</dbReference>
<dbReference type="InterPro" id="IPR007348">
    <property type="entry name" value="CopC_dom"/>
</dbReference>
<dbReference type="GO" id="GO:0005507">
    <property type="term" value="F:copper ion binding"/>
    <property type="evidence" value="ECO:0007669"/>
    <property type="project" value="InterPro"/>
</dbReference>
<keyword evidence="3" id="KW-0472">Membrane</keyword>
<dbReference type="Pfam" id="PF04234">
    <property type="entry name" value="CopC"/>
    <property type="match status" value="1"/>
</dbReference>
<dbReference type="Proteomes" id="UP000515570">
    <property type="component" value="Chromosome"/>
</dbReference>
<sequence length="160" mass="16769">MGGLPEAQAHDVVMRANPGDGAIISQAPTELELEFSGIPKETFNTVALSNQDSGTVLFTATPTLDGPIIRAAVPEDVDLGPGHYKIGFQITSSDGHATRGMTTFTIAGDIPTASSEEEMVAGASESPWSNNQFLYAVVGVFIALIIIVVGVVLALSRRKK</sequence>
<feature type="transmembrane region" description="Helical" evidence="3">
    <location>
        <begin position="133"/>
        <end position="155"/>
    </location>
</feature>
<keyword evidence="3" id="KW-1133">Transmembrane helix</keyword>
<accession>A0A7G5FIF2</accession>
<proteinExistence type="predicted"/>
<organism evidence="5 6">
    <name type="scientific">Corynebacterium hindlerae</name>
    <dbReference type="NCBI Taxonomy" id="699041"/>
    <lineage>
        <taxon>Bacteria</taxon>
        <taxon>Bacillati</taxon>
        <taxon>Actinomycetota</taxon>
        <taxon>Actinomycetes</taxon>
        <taxon>Mycobacteriales</taxon>
        <taxon>Corynebacteriaceae</taxon>
        <taxon>Corynebacterium</taxon>
    </lineage>
</organism>
<keyword evidence="6" id="KW-1185">Reference proteome</keyword>
<protein>
    <submittedName>
        <fullName evidence="5">Copper resistance protein CopC</fullName>
    </submittedName>
</protein>
<evidence type="ECO:0000313" key="5">
    <source>
        <dbReference type="EMBL" id="QMV86393.1"/>
    </source>
</evidence>
<evidence type="ECO:0000256" key="3">
    <source>
        <dbReference type="SAM" id="Phobius"/>
    </source>
</evidence>
<gene>
    <name evidence="5" type="ORF">HW450_01360</name>
</gene>
<dbReference type="InterPro" id="IPR014756">
    <property type="entry name" value="Ig_E-set"/>
</dbReference>
<reference evidence="5 6" key="1">
    <citation type="submission" date="2020-07" db="EMBL/GenBank/DDBJ databases">
        <title>non toxigenic Corynebacterium sp. nov from a clinical source.</title>
        <authorList>
            <person name="Bernier A.-M."/>
            <person name="Bernard K."/>
        </authorList>
    </citation>
    <scope>NUCLEOTIDE SEQUENCE [LARGE SCALE GENOMIC DNA]</scope>
    <source>
        <strain evidence="6">NML 93-0612</strain>
    </source>
</reference>
<evidence type="ECO:0000259" key="4">
    <source>
        <dbReference type="Pfam" id="PF04234"/>
    </source>
</evidence>
<evidence type="ECO:0000313" key="6">
    <source>
        <dbReference type="Proteomes" id="UP000515570"/>
    </source>
</evidence>
<keyword evidence="1" id="KW-0732">Signal</keyword>
<dbReference type="GO" id="GO:0046688">
    <property type="term" value="P:response to copper ion"/>
    <property type="evidence" value="ECO:0007669"/>
    <property type="project" value="InterPro"/>
</dbReference>
<keyword evidence="2" id="KW-0186">Copper</keyword>
<dbReference type="SUPFAM" id="SSF81296">
    <property type="entry name" value="E set domains"/>
    <property type="match status" value="1"/>
</dbReference>
<name>A0A7G5FIF2_9CORY</name>
<evidence type="ECO:0000256" key="1">
    <source>
        <dbReference type="ARBA" id="ARBA00022729"/>
    </source>
</evidence>
<dbReference type="InterPro" id="IPR014755">
    <property type="entry name" value="Cu-Rt/internalin_Ig-like"/>
</dbReference>
<dbReference type="EMBL" id="CP059833">
    <property type="protein sequence ID" value="QMV86393.1"/>
    <property type="molecule type" value="Genomic_DNA"/>
</dbReference>
<dbReference type="Gene3D" id="2.60.40.1220">
    <property type="match status" value="1"/>
</dbReference>
<dbReference type="AlphaFoldDB" id="A0A7G5FIF2"/>
<keyword evidence="3" id="KW-0812">Transmembrane</keyword>